<evidence type="ECO:0000313" key="3">
    <source>
        <dbReference type="Proteomes" id="UP000199671"/>
    </source>
</evidence>
<dbReference type="Proteomes" id="UP000199671">
    <property type="component" value="Unassembled WGS sequence"/>
</dbReference>
<sequence length="130" mass="14323">MRRQRLLPAAIGVPAVVAVAVACMFWWPLPQGTPELAPEVEALRSQATSFVEHQPGRGDDWSLVLGTANAETVWVHFVRIRDKRTWGCQLPTTKRWNHAGARPTLAAIRGVCPESGHFSRGLTVRQCDGS</sequence>
<protein>
    <submittedName>
        <fullName evidence="2">Uncharacterized protein</fullName>
    </submittedName>
</protein>
<proteinExistence type="predicted"/>
<evidence type="ECO:0000313" key="2">
    <source>
        <dbReference type="EMBL" id="SDN09678.1"/>
    </source>
</evidence>
<organism evidence="2 3">
    <name type="scientific">Actinomyces ruminicola</name>
    <dbReference type="NCBI Taxonomy" id="332524"/>
    <lineage>
        <taxon>Bacteria</taxon>
        <taxon>Bacillati</taxon>
        <taxon>Actinomycetota</taxon>
        <taxon>Actinomycetes</taxon>
        <taxon>Actinomycetales</taxon>
        <taxon>Actinomycetaceae</taxon>
        <taxon>Actinomyces</taxon>
    </lineage>
</organism>
<gene>
    <name evidence="2" type="ORF">SAMN04487766_11345</name>
</gene>
<dbReference type="EMBL" id="FNHU01000013">
    <property type="protein sequence ID" value="SDN09678.1"/>
    <property type="molecule type" value="Genomic_DNA"/>
</dbReference>
<reference evidence="2 3" key="1">
    <citation type="submission" date="2016-10" db="EMBL/GenBank/DDBJ databases">
        <authorList>
            <person name="de Groot N.N."/>
        </authorList>
    </citation>
    <scope>NUCLEOTIDE SEQUENCE [LARGE SCALE GENOMIC DNA]</scope>
    <source>
        <strain evidence="2 3">KPR-7B</strain>
    </source>
</reference>
<dbReference type="PROSITE" id="PS51257">
    <property type="entry name" value="PROKAR_LIPOPROTEIN"/>
    <property type="match status" value="1"/>
</dbReference>
<dbReference type="AlphaFoldDB" id="A0A1G9YKJ5"/>
<name>A0A1G9YKJ5_9ACTO</name>
<evidence type="ECO:0000256" key="1">
    <source>
        <dbReference type="SAM" id="Phobius"/>
    </source>
</evidence>
<keyword evidence="1" id="KW-0812">Transmembrane</keyword>
<keyword evidence="1" id="KW-1133">Transmembrane helix</keyword>
<accession>A0A1G9YKJ5</accession>
<keyword evidence="1" id="KW-0472">Membrane</keyword>
<feature type="transmembrane region" description="Helical" evidence="1">
    <location>
        <begin position="7"/>
        <end position="27"/>
    </location>
</feature>